<evidence type="ECO:0000256" key="1">
    <source>
        <dbReference type="ARBA" id="ARBA00013247"/>
    </source>
</evidence>
<evidence type="ECO:0000259" key="10">
    <source>
        <dbReference type="Pfam" id="PF13793"/>
    </source>
</evidence>
<comment type="catalytic activity">
    <reaction evidence="9">
        <text>D-ribose 5-phosphate + ATP = 5-phospho-alpha-D-ribose 1-diphosphate + AMP + H(+)</text>
        <dbReference type="Rhea" id="RHEA:15609"/>
        <dbReference type="ChEBI" id="CHEBI:15378"/>
        <dbReference type="ChEBI" id="CHEBI:30616"/>
        <dbReference type="ChEBI" id="CHEBI:58017"/>
        <dbReference type="ChEBI" id="CHEBI:78346"/>
        <dbReference type="ChEBI" id="CHEBI:456215"/>
        <dbReference type="EC" id="2.7.6.1"/>
    </reaction>
</comment>
<accession>A0A381XN37</accession>
<keyword evidence="8" id="KW-0460">Magnesium</keyword>
<sequence>MPIFEDLRVFSGNSHPKLTRDICDYLDISVGECDVFKFSNDNTFVSFKENIRERDVFLVQSFSSPVNDHIMELLVMIDAAKRASAGRITAVIPHYSYGRSDKKDQPRVPITARLVANLLTVSGAD</sequence>
<protein>
    <recommendedName>
        <fullName evidence="1">ribose-phosphate diphosphokinase</fullName>
        <ecNumber evidence="1">2.7.6.1</ecNumber>
    </recommendedName>
</protein>
<dbReference type="GO" id="GO:0004749">
    <property type="term" value="F:ribose phosphate diphosphokinase activity"/>
    <property type="evidence" value="ECO:0007669"/>
    <property type="project" value="UniProtKB-EC"/>
</dbReference>
<dbReference type="GO" id="GO:0016301">
    <property type="term" value="F:kinase activity"/>
    <property type="evidence" value="ECO:0007669"/>
    <property type="project" value="UniProtKB-KW"/>
</dbReference>
<proteinExistence type="predicted"/>
<evidence type="ECO:0000256" key="9">
    <source>
        <dbReference type="ARBA" id="ARBA00049535"/>
    </source>
</evidence>
<evidence type="ECO:0000256" key="3">
    <source>
        <dbReference type="ARBA" id="ARBA00022723"/>
    </source>
</evidence>
<keyword evidence="3" id="KW-0479">Metal-binding</keyword>
<dbReference type="PANTHER" id="PTHR10210:SF32">
    <property type="entry name" value="RIBOSE-PHOSPHATE PYROPHOSPHOKINASE 2"/>
    <property type="match status" value="1"/>
</dbReference>
<dbReference type="GO" id="GO:0006015">
    <property type="term" value="P:5-phosphoribose 1-diphosphate biosynthetic process"/>
    <property type="evidence" value="ECO:0007669"/>
    <property type="project" value="TreeGrafter"/>
</dbReference>
<reference evidence="11" key="1">
    <citation type="submission" date="2018-05" db="EMBL/GenBank/DDBJ databases">
        <authorList>
            <person name="Lanie J.A."/>
            <person name="Ng W.-L."/>
            <person name="Kazmierczak K.M."/>
            <person name="Andrzejewski T.M."/>
            <person name="Davidsen T.M."/>
            <person name="Wayne K.J."/>
            <person name="Tettelin H."/>
            <person name="Glass J.I."/>
            <person name="Rusch D."/>
            <person name="Podicherti R."/>
            <person name="Tsui H.-C.T."/>
            <person name="Winkler M.E."/>
        </authorList>
    </citation>
    <scope>NUCLEOTIDE SEQUENCE</scope>
</reference>
<evidence type="ECO:0000256" key="6">
    <source>
        <dbReference type="ARBA" id="ARBA00022777"/>
    </source>
</evidence>
<feature type="domain" description="Ribose-phosphate pyrophosphokinase N-terminal" evidence="10">
    <location>
        <begin position="8"/>
        <end position="123"/>
    </location>
</feature>
<keyword evidence="2" id="KW-0808">Transferase</keyword>
<evidence type="ECO:0000313" key="11">
    <source>
        <dbReference type="EMBL" id="SVA66060.1"/>
    </source>
</evidence>
<dbReference type="GO" id="GO:0005737">
    <property type="term" value="C:cytoplasm"/>
    <property type="evidence" value="ECO:0007669"/>
    <property type="project" value="TreeGrafter"/>
</dbReference>
<keyword evidence="5" id="KW-0547">Nucleotide-binding</keyword>
<dbReference type="GO" id="GO:0005524">
    <property type="term" value="F:ATP binding"/>
    <property type="evidence" value="ECO:0007669"/>
    <property type="project" value="UniProtKB-KW"/>
</dbReference>
<evidence type="ECO:0000256" key="2">
    <source>
        <dbReference type="ARBA" id="ARBA00022679"/>
    </source>
</evidence>
<dbReference type="FunFam" id="3.40.50.2020:FF:000007">
    <property type="entry name" value="Ribose-phosphate pyrophosphokinase"/>
    <property type="match status" value="1"/>
</dbReference>
<feature type="non-terminal residue" evidence="11">
    <location>
        <position position="125"/>
    </location>
</feature>
<dbReference type="InterPro" id="IPR029099">
    <property type="entry name" value="Pribosyltran_N"/>
</dbReference>
<dbReference type="EMBL" id="UINC01015741">
    <property type="protein sequence ID" value="SVA66060.1"/>
    <property type="molecule type" value="Genomic_DNA"/>
</dbReference>
<gene>
    <name evidence="11" type="ORF">METZ01_LOCUS118914</name>
</gene>
<evidence type="ECO:0000256" key="5">
    <source>
        <dbReference type="ARBA" id="ARBA00022741"/>
    </source>
</evidence>
<dbReference type="InterPro" id="IPR005946">
    <property type="entry name" value="Rib-P_diPkinase"/>
</dbReference>
<dbReference type="EC" id="2.7.6.1" evidence="1"/>
<evidence type="ECO:0000256" key="8">
    <source>
        <dbReference type="ARBA" id="ARBA00022842"/>
    </source>
</evidence>
<keyword evidence="4" id="KW-0545">Nucleotide biosynthesis</keyword>
<name>A0A381XN37_9ZZZZ</name>
<dbReference type="NCBIfam" id="TIGR01251">
    <property type="entry name" value="ribP_PPkin"/>
    <property type="match status" value="1"/>
</dbReference>
<dbReference type="Pfam" id="PF13793">
    <property type="entry name" value="Pribosyltran_N"/>
    <property type="match status" value="1"/>
</dbReference>
<evidence type="ECO:0000256" key="4">
    <source>
        <dbReference type="ARBA" id="ARBA00022727"/>
    </source>
</evidence>
<dbReference type="InterPro" id="IPR029057">
    <property type="entry name" value="PRTase-like"/>
</dbReference>
<dbReference type="PANTHER" id="PTHR10210">
    <property type="entry name" value="RIBOSE-PHOSPHATE DIPHOSPHOKINASE FAMILY MEMBER"/>
    <property type="match status" value="1"/>
</dbReference>
<dbReference type="SUPFAM" id="SSF53271">
    <property type="entry name" value="PRTase-like"/>
    <property type="match status" value="1"/>
</dbReference>
<dbReference type="SMART" id="SM01400">
    <property type="entry name" value="Pribosyltran_N"/>
    <property type="match status" value="1"/>
</dbReference>
<dbReference type="AlphaFoldDB" id="A0A381XN37"/>
<organism evidence="11">
    <name type="scientific">marine metagenome</name>
    <dbReference type="NCBI Taxonomy" id="408172"/>
    <lineage>
        <taxon>unclassified sequences</taxon>
        <taxon>metagenomes</taxon>
        <taxon>ecological metagenomes</taxon>
    </lineage>
</organism>
<dbReference type="GO" id="GO:0006164">
    <property type="term" value="P:purine nucleotide biosynthetic process"/>
    <property type="evidence" value="ECO:0007669"/>
    <property type="project" value="TreeGrafter"/>
</dbReference>
<dbReference type="GO" id="GO:0000287">
    <property type="term" value="F:magnesium ion binding"/>
    <property type="evidence" value="ECO:0007669"/>
    <property type="project" value="InterPro"/>
</dbReference>
<keyword evidence="7" id="KW-0067">ATP-binding</keyword>
<evidence type="ECO:0000256" key="7">
    <source>
        <dbReference type="ARBA" id="ARBA00022840"/>
    </source>
</evidence>
<dbReference type="GO" id="GO:0002189">
    <property type="term" value="C:ribose phosphate diphosphokinase complex"/>
    <property type="evidence" value="ECO:0007669"/>
    <property type="project" value="TreeGrafter"/>
</dbReference>
<dbReference type="Gene3D" id="3.40.50.2020">
    <property type="match status" value="1"/>
</dbReference>
<keyword evidence="6" id="KW-0418">Kinase</keyword>